<evidence type="ECO:0000313" key="7">
    <source>
        <dbReference type="Proteomes" id="UP000280861"/>
    </source>
</evidence>
<keyword evidence="5" id="KW-0479">Metal-binding</keyword>
<evidence type="ECO:0000256" key="3">
    <source>
        <dbReference type="ARBA" id="ARBA00023145"/>
    </source>
</evidence>
<dbReference type="OrthoDB" id="9759796at2"/>
<dbReference type="EC" id="3.5.1.11" evidence="6"/>
<dbReference type="PIRSF" id="PIRSF001227">
    <property type="entry name" value="Pen_acylase"/>
    <property type="match status" value="1"/>
</dbReference>
<keyword evidence="2 6" id="KW-0378">Hydrolase</keyword>
<evidence type="ECO:0000256" key="4">
    <source>
        <dbReference type="PIRSR" id="PIRSR001227-1"/>
    </source>
</evidence>
<dbReference type="GO" id="GO:0017000">
    <property type="term" value="P:antibiotic biosynthetic process"/>
    <property type="evidence" value="ECO:0007669"/>
    <property type="project" value="InterPro"/>
</dbReference>
<name>A0A3P5WHN9_9MICC</name>
<evidence type="ECO:0000256" key="1">
    <source>
        <dbReference type="ARBA" id="ARBA00006586"/>
    </source>
</evidence>
<comment type="similarity">
    <text evidence="1">Belongs to the peptidase S45 family.</text>
</comment>
<dbReference type="InterPro" id="IPR043146">
    <property type="entry name" value="Penicillin_amidase_N_B-knob"/>
</dbReference>
<keyword evidence="3" id="KW-0865">Zymogen</keyword>
<dbReference type="InterPro" id="IPR023343">
    <property type="entry name" value="Penicillin_amidase_dom1"/>
</dbReference>
<dbReference type="Gene3D" id="1.10.439.10">
    <property type="entry name" value="Penicillin Amidohydrolase, domain 1"/>
    <property type="match status" value="1"/>
</dbReference>
<feature type="active site" description="Nucleophile" evidence="4">
    <location>
        <position position="170"/>
    </location>
</feature>
<sequence>MPAETYRDAWGVPHLTADSADELAFLQGHNAATDRSWQIEMERWRSEGRTAEHLGPEGLLWDRFARQARMDDTARRCFESLDATSQRWITSYVDGVNHALEQGQRDAPEFRDSHTAPERWHPWSPLGVFLVHHILFSTFPNKLWRQHVADALGADAVAVFSIEAPVWSGSNAWAVCGELTESGLPLIAGDPHRLMELPGVYQQVRLACPEFDVVGLAFPGVPGLPHFGHTRSAAWAITNAMADYQDLFQERFRTDGGSLQALGPEGWEPVLAHTETILVRAGEAETVQIVETSRGPVITDTHDDGGLSLRMPSRVLGSLGFEALLPLLRSRTAADVERAVDRWVEPVNCVLTADTSGDLRQLVAGKVPLRHPKNRIRPVPAWVPEHQWTGSWVDLPHGSVDGLAVNANDRESAGGDLTGLEFAPPHRARRIRELLLAAQDAPSASAPAAAPTKLNATHMQHIHMDSHLGSWPALRAVMVQLGAAELPLSGPAHELRQQLLAWDGRMDAHSQSAALLAAWRSALVLALAQSPQLAPLAQPHGHSPLFAPWLNPASRVGFALETILLKGAQLGLNVPAAARQALEEVAAAPLAGPWGATHTLFPLHSLADYPASGAVPPSVPVTGLSGDTSSVLSTESLPGLTDGSFRGPVARYVWDLADRAASRWIVPFGAAGNPHDQQFLSQLPLWAAGDLIPVIDDWDQLTKEEHDPQ</sequence>
<evidence type="ECO:0000313" key="6">
    <source>
        <dbReference type="EMBL" id="VDC20955.1"/>
    </source>
</evidence>
<feature type="binding site" evidence="5">
    <location>
        <position position="243"/>
    </location>
    <ligand>
        <name>Ca(2+)</name>
        <dbReference type="ChEBI" id="CHEBI:29108"/>
    </ligand>
</feature>
<protein>
    <submittedName>
        <fullName evidence="6">Penicillin acylase 2</fullName>
        <ecNumber evidence="6">3.5.1.11</ecNumber>
    </submittedName>
</protein>
<accession>A0A3P5WHN9</accession>
<evidence type="ECO:0000256" key="2">
    <source>
        <dbReference type="ARBA" id="ARBA00022801"/>
    </source>
</evidence>
<dbReference type="InterPro" id="IPR029055">
    <property type="entry name" value="Ntn_hydrolases_N"/>
</dbReference>
<gene>
    <name evidence="6" type="primary">acyII</name>
    <name evidence="6" type="ORF">PSET11_00647</name>
</gene>
<organism evidence="6 7">
    <name type="scientific">Arthrobacter ulcerisalmonis</name>
    <dbReference type="NCBI Taxonomy" id="2483813"/>
    <lineage>
        <taxon>Bacteria</taxon>
        <taxon>Bacillati</taxon>
        <taxon>Actinomycetota</taxon>
        <taxon>Actinomycetes</taxon>
        <taxon>Micrococcales</taxon>
        <taxon>Micrococcaceae</taxon>
        <taxon>Arthrobacter</taxon>
    </lineage>
</organism>
<dbReference type="Gene3D" id="3.60.20.10">
    <property type="entry name" value="Glutamine Phosphoribosylpyrophosphate, subunit 1, domain 1"/>
    <property type="match status" value="1"/>
</dbReference>
<dbReference type="RefSeq" id="WP_124090660.1">
    <property type="nucleotide sequence ID" value="NZ_CBCRYA010000012.1"/>
</dbReference>
<dbReference type="Pfam" id="PF01804">
    <property type="entry name" value="Penicil_amidase"/>
    <property type="match status" value="1"/>
</dbReference>
<dbReference type="Gene3D" id="1.10.1400.10">
    <property type="match status" value="1"/>
</dbReference>
<dbReference type="InterPro" id="IPR043147">
    <property type="entry name" value="Penicillin_amidase_A-knob"/>
</dbReference>
<dbReference type="InterPro" id="IPR002692">
    <property type="entry name" value="S45"/>
</dbReference>
<dbReference type="GO" id="GO:0046872">
    <property type="term" value="F:metal ion binding"/>
    <property type="evidence" value="ECO:0007669"/>
    <property type="project" value="UniProtKB-KW"/>
</dbReference>
<dbReference type="PANTHER" id="PTHR34218">
    <property type="entry name" value="PEPTIDASE S45 PENICILLIN AMIDASE"/>
    <property type="match status" value="1"/>
</dbReference>
<evidence type="ECO:0000256" key="5">
    <source>
        <dbReference type="PIRSR" id="PIRSR001227-2"/>
    </source>
</evidence>
<dbReference type="Proteomes" id="UP000280861">
    <property type="component" value="Unassembled WGS sequence"/>
</dbReference>
<dbReference type="PANTHER" id="PTHR34218:SF4">
    <property type="entry name" value="ACYL-HOMOSERINE LACTONE ACYLASE QUIP"/>
    <property type="match status" value="1"/>
</dbReference>
<dbReference type="AlphaFoldDB" id="A0A3P5WHN9"/>
<proteinExistence type="inferred from homology"/>
<dbReference type="GO" id="GO:0008953">
    <property type="term" value="F:penicillin amidase activity"/>
    <property type="evidence" value="ECO:0007669"/>
    <property type="project" value="UniProtKB-EC"/>
</dbReference>
<feature type="binding site" evidence="5">
    <location>
        <position position="246"/>
    </location>
    <ligand>
        <name>Ca(2+)</name>
        <dbReference type="ChEBI" id="CHEBI:29108"/>
    </ligand>
</feature>
<keyword evidence="7" id="KW-1185">Reference proteome</keyword>
<dbReference type="InterPro" id="IPR014395">
    <property type="entry name" value="Pen/GL7ACA/AHL_acylase"/>
</dbReference>
<dbReference type="EMBL" id="UXAU01000011">
    <property type="protein sequence ID" value="VDC20955.1"/>
    <property type="molecule type" value="Genomic_DNA"/>
</dbReference>
<comment type="cofactor">
    <cofactor evidence="5">
        <name>Ca(2+)</name>
        <dbReference type="ChEBI" id="CHEBI:29108"/>
    </cofactor>
    <text evidence="5">Binds 1 Ca(2+) ion per dimer.</text>
</comment>
<reference evidence="6 7" key="1">
    <citation type="submission" date="2018-11" db="EMBL/GenBank/DDBJ databases">
        <authorList>
            <person name="Criscuolo A."/>
        </authorList>
    </citation>
    <scope>NUCLEOTIDE SEQUENCE [LARGE SCALE GENOMIC DNA]</scope>
    <source>
        <strain evidence="6">AT11b</strain>
    </source>
</reference>
<keyword evidence="5" id="KW-0106">Calcium</keyword>
<dbReference type="SUPFAM" id="SSF56235">
    <property type="entry name" value="N-terminal nucleophile aminohydrolases (Ntn hydrolases)"/>
    <property type="match status" value="1"/>
</dbReference>
<dbReference type="Gene3D" id="2.30.120.10">
    <property type="match status" value="1"/>
</dbReference>